<dbReference type="SUPFAM" id="SSF50998">
    <property type="entry name" value="Quinoprotein alcohol dehydrogenase-like"/>
    <property type="match status" value="2"/>
</dbReference>
<dbReference type="Gene3D" id="3.30.200.20">
    <property type="entry name" value="Phosphorylase Kinase, domain 1"/>
    <property type="match status" value="1"/>
</dbReference>
<dbReference type="PROSITE" id="PS00108">
    <property type="entry name" value="PROTEIN_KINASE_ST"/>
    <property type="match status" value="1"/>
</dbReference>
<dbReference type="KEGG" id="chya:V22_40550"/>
<dbReference type="InterPro" id="IPR000719">
    <property type="entry name" value="Prot_kinase_dom"/>
</dbReference>
<dbReference type="Pfam" id="PF00069">
    <property type="entry name" value="Pkinase"/>
    <property type="match status" value="1"/>
</dbReference>
<dbReference type="InterPro" id="IPR011047">
    <property type="entry name" value="Quinoprotein_ADH-like_sf"/>
</dbReference>
<sequence length="1124" mass="125814">MELCDGFTEVWKSGSRELPEDYLRNTCVADSDDELLLELIYTEFLLREDAGEQLDEPAWRERYPVLFPRLKRLFALYQLYGKSSQSQEELFSLDDKDSNTSPPKKIGRYTIMEHLGSGMAGAVYRAHDEILQRDVAVKLILLRDDKEDRAQARFQYEAEAAAHLQHSNIVQIYECREHGSFFLLAFELVEGGSLQNAIDKQEQLVGGSIRINELSQINQDHSRTYTQSEIIQIIEVASEAIHYAHLRGVIHRDLKPSNILLGQDGEVKIADFGLAFRPGQKQFESGKQSLGGTFLYMAPELLSDGQVPASPSADIYSLGVILWQVLARCSPIEFQFSQDVDLDQSRAMALKGVHPDLTAICHKAIQDEPEQRYGSVAELAADLRRWREGKPVSARPVTPIVAGWKFAKRNPMTAALAAICLLSLVGIAVGASIYSVRIRALLAQSEELQHEILTQSDQLAENLEWARRDIYASQLRRSQSLLDSNPLEAHRLLLDQERCPPDLNDITRQVLLARSDVELLKIETPFSRVTMLGYAMDGEVLVVAGQRRTPVGNTLGLSYYQLSQKKMTPVLVDDEDRLVDFSASPENPYLAVLHEKVNVPVHKDETEDVLVKTRHLSLVDLKNSGQRSDLEWIKNIPDKVTQVEFAEGNSLLLLTAGGSILKCDLLTGEVTWKVSFDWAPRDMSCSAELGMLAVGGKGHVDVLSLDDGQKLRAIMAKNFVVDYTEFEPTQRRLVGRAVANSFRSWDLSTGKINELYRSEHAVRVSQIDPRGGYFIGGTVDGLLCAWDIRSGRNSKSVFGRVGQIWGLAIAPDGKSIAFGGDSGDVRIWKRIWGDSVPRWQQEHNRTMLIEVDRDRHRLLLCTYFGDIFSWNLKSRELLTRQHFNTQRVYDSAICSEQGWIAVRNVDDVTIFDLDTLQLKETITFSDRPSAICNLPSHGLLAIGSRSGAVTFVDSITLQQVHKIKINNQVITALSEGPEQRLLVGSVGGEISVWDLNDFKRLSQVQSHEGAVTSITLSPDGGYWASGDKERTIFLWAAGGMQPIGILKGHSQQIEDLHFSRDGKTLISSAGDRAGRVKGEVMFWDAVTGQLRGYFNDLSGPFANDEDQQQIIFAMPDNTIRIVEY</sequence>
<dbReference type="InterPro" id="IPR008271">
    <property type="entry name" value="Ser/Thr_kinase_AS"/>
</dbReference>
<dbReference type="PANTHER" id="PTHR43289">
    <property type="entry name" value="MITOGEN-ACTIVATED PROTEIN KINASE KINASE KINASE 20-RELATED"/>
    <property type="match status" value="1"/>
</dbReference>
<keyword evidence="1 7" id="KW-0808">Transferase</keyword>
<dbReference type="InterPro" id="IPR011009">
    <property type="entry name" value="Kinase-like_dom_sf"/>
</dbReference>
<organism evidence="7 8">
    <name type="scientific">Calycomorphotria hydatis</name>
    <dbReference type="NCBI Taxonomy" id="2528027"/>
    <lineage>
        <taxon>Bacteria</taxon>
        <taxon>Pseudomonadati</taxon>
        <taxon>Planctomycetota</taxon>
        <taxon>Planctomycetia</taxon>
        <taxon>Planctomycetales</taxon>
        <taxon>Planctomycetaceae</taxon>
        <taxon>Calycomorphotria</taxon>
    </lineage>
</organism>
<keyword evidence="8" id="KW-1185">Reference proteome</keyword>
<evidence type="ECO:0000313" key="7">
    <source>
        <dbReference type="EMBL" id="QDT66784.1"/>
    </source>
</evidence>
<dbReference type="GO" id="GO:0005524">
    <property type="term" value="F:ATP binding"/>
    <property type="evidence" value="ECO:0007669"/>
    <property type="project" value="UniProtKB-KW"/>
</dbReference>
<dbReference type="PROSITE" id="PS50294">
    <property type="entry name" value="WD_REPEATS_REGION"/>
    <property type="match status" value="1"/>
</dbReference>
<evidence type="ECO:0000259" key="6">
    <source>
        <dbReference type="PROSITE" id="PS50011"/>
    </source>
</evidence>
<dbReference type="CDD" id="cd14014">
    <property type="entry name" value="STKc_PknB_like"/>
    <property type="match status" value="1"/>
</dbReference>
<accession>A0A517TEI7</accession>
<dbReference type="Gene3D" id="2.130.10.10">
    <property type="entry name" value="YVTN repeat-like/Quinoprotein amine dehydrogenase"/>
    <property type="match status" value="3"/>
</dbReference>
<dbReference type="EMBL" id="CP036316">
    <property type="protein sequence ID" value="QDT66784.1"/>
    <property type="molecule type" value="Genomic_DNA"/>
</dbReference>
<dbReference type="PROSITE" id="PS50082">
    <property type="entry name" value="WD_REPEATS_2"/>
    <property type="match status" value="2"/>
</dbReference>
<dbReference type="SMART" id="SM00220">
    <property type="entry name" value="S_TKc"/>
    <property type="match status" value="1"/>
</dbReference>
<dbReference type="InterPro" id="IPR001680">
    <property type="entry name" value="WD40_rpt"/>
</dbReference>
<dbReference type="AlphaFoldDB" id="A0A517TEI7"/>
<keyword evidence="2" id="KW-0547">Nucleotide-binding</keyword>
<proteinExistence type="predicted"/>
<dbReference type="Proteomes" id="UP000319976">
    <property type="component" value="Chromosome"/>
</dbReference>
<dbReference type="GO" id="GO:0004674">
    <property type="term" value="F:protein serine/threonine kinase activity"/>
    <property type="evidence" value="ECO:0007669"/>
    <property type="project" value="UniProtKB-EC"/>
</dbReference>
<protein>
    <submittedName>
        <fullName evidence="7">Serine/threonine-protein kinase PknB</fullName>
        <ecNumber evidence="7">2.7.11.1</ecNumber>
    </submittedName>
</protein>
<evidence type="ECO:0000256" key="1">
    <source>
        <dbReference type="ARBA" id="ARBA00022679"/>
    </source>
</evidence>
<evidence type="ECO:0000256" key="2">
    <source>
        <dbReference type="ARBA" id="ARBA00022741"/>
    </source>
</evidence>
<feature type="repeat" description="WD" evidence="5">
    <location>
        <begin position="797"/>
        <end position="829"/>
    </location>
</feature>
<feature type="domain" description="Protein kinase" evidence="6">
    <location>
        <begin position="109"/>
        <end position="387"/>
    </location>
</feature>
<evidence type="ECO:0000313" key="8">
    <source>
        <dbReference type="Proteomes" id="UP000319976"/>
    </source>
</evidence>
<reference evidence="7 8" key="1">
    <citation type="submission" date="2019-02" db="EMBL/GenBank/DDBJ databases">
        <title>Deep-cultivation of Planctomycetes and their phenomic and genomic characterization uncovers novel biology.</title>
        <authorList>
            <person name="Wiegand S."/>
            <person name="Jogler M."/>
            <person name="Boedeker C."/>
            <person name="Pinto D."/>
            <person name="Vollmers J."/>
            <person name="Rivas-Marin E."/>
            <person name="Kohn T."/>
            <person name="Peeters S.H."/>
            <person name="Heuer A."/>
            <person name="Rast P."/>
            <person name="Oberbeckmann S."/>
            <person name="Bunk B."/>
            <person name="Jeske O."/>
            <person name="Meyerdierks A."/>
            <person name="Storesund J.E."/>
            <person name="Kallscheuer N."/>
            <person name="Luecker S."/>
            <person name="Lage O.M."/>
            <person name="Pohl T."/>
            <person name="Merkel B.J."/>
            <person name="Hornburger P."/>
            <person name="Mueller R.-W."/>
            <person name="Bruemmer F."/>
            <person name="Labrenz M."/>
            <person name="Spormann A.M."/>
            <person name="Op den Camp H."/>
            <person name="Overmann J."/>
            <person name="Amann R."/>
            <person name="Jetten M.S.M."/>
            <person name="Mascher T."/>
            <person name="Medema M.H."/>
            <person name="Devos D.P."/>
            <person name="Kaster A.-K."/>
            <person name="Ovreas L."/>
            <person name="Rohde M."/>
            <person name="Galperin M.Y."/>
            <person name="Jogler C."/>
        </authorList>
    </citation>
    <scope>NUCLEOTIDE SEQUENCE [LARGE SCALE GENOMIC DNA]</scope>
    <source>
        <strain evidence="7 8">V22</strain>
    </source>
</reference>
<dbReference type="Pfam" id="PF00400">
    <property type="entry name" value="WD40"/>
    <property type="match status" value="3"/>
</dbReference>
<keyword evidence="4" id="KW-0067">ATP-binding</keyword>
<name>A0A517TEI7_9PLAN</name>
<dbReference type="PANTHER" id="PTHR43289:SF6">
    <property type="entry name" value="SERINE_THREONINE-PROTEIN KINASE NEKL-3"/>
    <property type="match status" value="1"/>
</dbReference>
<dbReference type="Gene3D" id="1.10.510.10">
    <property type="entry name" value="Transferase(Phosphotransferase) domain 1"/>
    <property type="match status" value="1"/>
</dbReference>
<evidence type="ECO:0000256" key="4">
    <source>
        <dbReference type="ARBA" id="ARBA00022840"/>
    </source>
</evidence>
<dbReference type="PROSITE" id="PS50011">
    <property type="entry name" value="PROTEIN_KINASE_DOM"/>
    <property type="match status" value="1"/>
</dbReference>
<dbReference type="SMART" id="SM00320">
    <property type="entry name" value="WD40"/>
    <property type="match status" value="6"/>
</dbReference>
<gene>
    <name evidence="7" type="primary">pknB_7</name>
    <name evidence="7" type="ORF">V22_40550</name>
</gene>
<keyword evidence="3 7" id="KW-0418">Kinase</keyword>
<dbReference type="EC" id="2.7.11.1" evidence="7"/>
<dbReference type="SUPFAM" id="SSF56112">
    <property type="entry name" value="Protein kinase-like (PK-like)"/>
    <property type="match status" value="1"/>
</dbReference>
<evidence type="ECO:0000256" key="3">
    <source>
        <dbReference type="ARBA" id="ARBA00022777"/>
    </source>
</evidence>
<feature type="repeat" description="WD" evidence="5">
    <location>
        <begin position="1004"/>
        <end position="1035"/>
    </location>
</feature>
<keyword evidence="5" id="KW-0853">WD repeat</keyword>
<evidence type="ECO:0000256" key="5">
    <source>
        <dbReference type="PROSITE-ProRule" id="PRU00221"/>
    </source>
</evidence>
<dbReference type="InterPro" id="IPR015943">
    <property type="entry name" value="WD40/YVTN_repeat-like_dom_sf"/>
</dbReference>